<reference evidence="2" key="1">
    <citation type="journal article" date="2015" name="Nature">
        <title>Complex archaea that bridge the gap between prokaryotes and eukaryotes.</title>
        <authorList>
            <person name="Spang A."/>
            <person name="Saw J.H."/>
            <person name="Jorgensen S.L."/>
            <person name="Zaremba-Niedzwiedzka K."/>
            <person name="Martijn J."/>
            <person name="Lind A.E."/>
            <person name="van Eijk R."/>
            <person name="Schleper C."/>
            <person name="Guy L."/>
            <person name="Ettema T.J."/>
        </authorList>
    </citation>
    <scope>NUCLEOTIDE SEQUENCE</scope>
</reference>
<accession>A0A0F9ANH2</accession>
<gene>
    <name evidence="2" type="ORF">LCGC14_2890500</name>
</gene>
<keyword evidence="1" id="KW-0175">Coiled coil</keyword>
<comment type="caution">
    <text evidence="2">The sequence shown here is derived from an EMBL/GenBank/DDBJ whole genome shotgun (WGS) entry which is preliminary data.</text>
</comment>
<name>A0A0F9ANH2_9ZZZZ</name>
<protein>
    <submittedName>
        <fullName evidence="2">Uncharacterized protein</fullName>
    </submittedName>
</protein>
<feature type="non-terminal residue" evidence="2">
    <location>
        <position position="1"/>
    </location>
</feature>
<proteinExistence type="predicted"/>
<dbReference type="EMBL" id="LAZR01056635">
    <property type="protein sequence ID" value="KKK73766.1"/>
    <property type="molecule type" value="Genomic_DNA"/>
</dbReference>
<dbReference type="AlphaFoldDB" id="A0A0F9ANH2"/>
<evidence type="ECO:0000313" key="2">
    <source>
        <dbReference type="EMBL" id="KKK73766.1"/>
    </source>
</evidence>
<organism evidence="2">
    <name type="scientific">marine sediment metagenome</name>
    <dbReference type="NCBI Taxonomy" id="412755"/>
    <lineage>
        <taxon>unclassified sequences</taxon>
        <taxon>metagenomes</taxon>
        <taxon>ecological metagenomes</taxon>
    </lineage>
</organism>
<feature type="coiled-coil region" evidence="1">
    <location>
        <begin position="80"/>
        <end position="110"/>
    </location>
</feature>
<sequence length="118" mass="12843">PSYGNPGPPGFLYGTPVVWSIARKILNHTVGSSAKPLGTALGKLFGIESVGIAFAGTLRLGLPSLALLDFMKRPDVHFRAATLNEDIKQLEKMQEELDDQSCTLSEYLRVLRDGVDRS</sequence>
<evidence type="ECO:0000256" key="1">
    <source>
        <dbReference type="SAM" id="Coils"/>
    </source>
</evidence>